<dbReference type="Proteomes" id="UP000326903">
    <property type="component" value="Unassembled WGS sequence"/>
</dbReference>
<organism evidence="1 2">
    <name type="scientific">Ginsengibacter hankyongi</name>
    <dbReference type="NCBI Taxonomy" id="2607284"/>
    <lineage>
        <taxon>Bacteria</taxon>
        <taxon>Pseudomonadati</taxon>
        <taxon>Bacteroidota</taxon>
        <taxon>Chitinophagia</taxon>
        <taxon>Chitinophagales</taxon>
        <taxon>Chitinophagaceae</taxon>
        <taxon>Ginsengibacter</taxon>
    </lineage>
</organism>
<protein>
    <submittedName>
        <fullName evidence="1">Uncharacterized protein</fullName>
    </submittedName>
</protein>
<evidence type="ECO:0000313" key="1">
    <source>
        <dbReference type="EMBL" id="KAA9041809.1"/>
    </source>
</evidence>
<accession>A0A5J5ILD1</accession>
<proteinExistence type="predicted"/>
<name>A0A5J5ILD1_9BACT</name>
<gene>
    <name evidence="1" type="ORF">FW778_07270</name>
</gene>
<keyword evidence="2" id="KW-1185">Reference proteome</keyword>
<sequence>MKNSPEILNELMAISPLLAGLEKVNVFSVPEGYFNELHARITNFAILNNSSPVENINKRNLQEVPAGYFDSLSDSILAKVKAAYPESAGEEISKLSPLLYSLKRENIFAVPEGYFDNLSDLILAKVRTTNAQSAKEEINNLSPMLYALKGENVFTVPEGYFESLAENINQKLKPAAVKVITMKKRTFWLKYAAAAVVTGGIAVTSLEVFRGSSNNSNSSFPGYVQASLQYKTEADVNAGIAKLDDADIAKYLVKNGNVLDNELLINNTDVSEMPSESDYLKDENTLNEYLDKIENKKTSNSTP</sequence>
<dbReference type="EMBL" id="VYQF01000001">
    <property type="protein sequence ID" value="KAA9041809.1"/>
    <property type="molecule type" value="Genomic_DNA"/>
</dbReference>
<comment type="caution">
    <text evidence="1">The sequence shown here is derived from an EMBL/GenBank/DDBJ whole genome shotgun (WGS) entry which is preliminary data.</text>
</comment>
<dbReference type="RefSeq" id="WP_150413938.1">
    <property type="nucleotide sequence ID" value="NZ_VYQF01000001.1"/>
</dbReference>
<dbReference type="AlphaFoldDB" id="A0A5J5ILD1"/>
<evidence type="ECO:0000313" key="2">
    <source>
        <dbReference type="Proteomes" id="UP000326903"/>
    </source>
</evidence>
<reference evidence="1 2" key="1">
    <citation type="submission" date="2019-09" db="EMBL/GenBank/DDBJ databases">
        <title>Draft genome sequence of Ginsengibacter sp. BR5-29.</title>
        <authorList>
            <person name="Im W.-T."/>
        </authorList>
    </citation>
    <scope>NUCLEOTIDE SEQUENCE [LARGE SCALE GENOMIC DNA]</scope>
    <source>
        <strain evidence="1 2">BR5-29</strain>
    </source>
</reference>